<sequence length="339" mass="38744">MRLFHHFGTSTSQTLLFVPEVWDCTLQLCFQFDFLMDAVLCVAARHLAVLLPDDPIFPKAANSHRCRAVSRFCDQLSNNFSSIHIDAFMATSFLLQYEVWTNTDFFSPQDTGASTFNPSKDRIFALSSSMKQVFLKSVPLISHQPSIFIPHVQHSPEDVLVRAAQISNITLANYHDFFSYHRPLSTELLNPPLPYTRETDSAISNVRRFHIHKTKGETESTEDSYETVVSALCLIQSFLPEAQPFTSLDTDSPLLPELARYVFSFPIQCRGHFASMFERCDPHALLLLYHFYRAVRILFASTKFWWAQKRAAASEAALKEWLTRECAEQDPAAFWSALL</sequence>
<dbReference type="AlphaFoldDB" id="W9YFH7"/>
<dbReference type="RefSeq" id="XP_007735642.1">
    <property type="nucleotide sequence ID" value="XM_007737452.1"/>
</dbReference>
<dbReference type="GO" id="GO:0000981">
    <property type="term" value="F:DNA-binding transcription factor activity, RNA polymerase II-specific"/>
    <property type="evidence" value="ECO:0007669"/>
    <property type="project" value="TreeGrafter"/>
</dbReference>
<dbReference type="HOGENOM" id="CLU_019849_0_0_1"/>
<dbReference type="Proteomes" id="UP000019478">
    <property type="component" value="Unassembled WGS sequence"/>
</dbReference>
<accession>W9YFH7</accession>
<dbReference type="STRING" id="1182542.W9YFH7"/>
<dbReference type="OrthoDB" id="416217at2759"/>
<reference evidence="1 2" key="1">
    <citation type="submission" date="2013-03" db="EMBL/GenBank/DDBJ databases">
        <title>The Genome Sequence of Capronia epimyces CBS 606.96.</title>
        <authorList>
            <consortium name="The Broad Institute Genomics Platform"/>
            <person name="Cuomo C."/>
            <person name="de Hoog S."/>
            <person name="Gorbushina A."/>
            <person name="Walker B."/>
            <person name="Young S.K."/>
            <person name="Zeng Q."/>
            <person name="Gargeya S."/>
            <person name="Fitzgerald M."/>
            <person name="Haas B."/>
            <person name="Abouelleil A."/>
            <person name="Allen A.W."/>
            <person name="Alvarado L."/>
            <person name="Arachchi H.M."/>
            <person name="Berlin A.M."/>
            <person name="Chapman S.B."/>
            <person name="Gainer-Dewar J."/>
            <person name="Goldberg J."/>
            <person name="Griggs A."/>
            <person name="Gujja S."/>
            <person name="Hansen M."/>
            <person name="Howarth C."/>
            <person name="Imamovic A."/>
            <person name="Ireland A."/>
            <person name="Larimer J."/>
            <person name="McCowan C."/>
            <person name="Murphy C."/>
            <person name="Pearson M."/>
            <person name="Poon T.W."/>
            <person name="Priest M."/>
            <person name="Roberts A."/>
            <person name="Saif S."/>
            <person name="Shea T."/>
            <person name="Sisk P."/>
            <person name="Sykes S."/>
            <person name="Wortman J."/>
            <person name="Nusbaum C."/>
            <person name="Birren B."/>
        </authorList>
    </citation>
    <scope>NUCLEOTIDE SEQUENCE [LARGE SCALE GENOMIC DNA]</scope>
    <source>
        <strain evidence="1 2">CBS 606.96</strain>
    </source>
</reference>
<keyword evidence="2" id="KW-1185">Reference proteome</keyword>
<evidence type="ECO:0000313" key="2">
    <source>
        <dbReference type="Proteomes" id="UP000019478"/>
    </source>
</evidence>
<name>W9YFH7_9EURO</name>
<organism evidence="1 2">
    <name type="scientific">Capronia epimyces CBS 606.96</name>
    <dbReference type="NCBI Taxonomy" id="1182542"/>
    <lineage>
        <taxon>Eukaryota</taxon>
        <taxon>Fungi</taxon>
        <taxon>Dikarya</taxon>
        <taxon>Ascomycota</taxon>
        <taxon>Pezizomycotina</taxon>
        <taxon>Eurotiomycetes</taxon>
        <taxon>Chaetothyriomycetidae</taxon>
        <taxon>Chaetothyriales</taxon>
        <taxon>Herpotrichiellaceae</taxon>
        <taxon>Capronia</taxon>
    </lineage>
</organism>
<evidence type="ECO:0008006" key="3">
    <source>
        <dbReference type="Google" id="ProtNLM"/>
    </source>
</evidence>
<protein>
    <recommendedName>
        <fullName evidence="3">Transcription factor domain-containing protein</fullName>
    </recommendedName>
</protein>
<proteinExistence type="predicted"/>
<dbReference type="eggNOG" id="ENOG502SKAS">
    <property type="taxonomic scope" value="Eukaryota"/>
</dbReference>
<dbReference type="PANTHER" id="PTHR47657:SF14">
    <property type="entry name" value="ZN(2)-C6 FUNGAL-TYPE DOMAIN-CONTAINING PROTEIN"/>
    <property type="match status" value="1"/>
</dbReference>
<gene>
    <name evidence="1" type="ORF">A1O3_07342</name>
</gene>
<comment type="caution">
    <text evidence="1">The sequence shown here is derived from an EMBL/GenBank/DDBJ whole genome shotgun (WGS) entry which is preliminary data.</text>
</comment>
<dbReference type="InterPro" id="IPR052400">
    <property type="entry name" value="Zn2-C6_fungal_TF"/>
</dbReference>
<dbReference type="EMBL" id="AMGY01000006">
    <property type="protein sequence ID" value="EXJ81054.1"/>
    <property type="molecule type" value="Genomic_DNA"/>
</dbReference>
<dbReference type="PANTHER" id="PTHR47657">
    <property type="entry name" value="STEROL REGULATORY ELEMENT-BINDING PROTEIN ECM22"/>
    <property type="match status" value="1"/>
</dbReference>
<dbReference type="GeneID" id="19171442"/>
<evidence type="ECO:0000313" key="1">
    <source>
        <dbReference type="EMBL" id="EXJ81054.1"/>
    </source>
</evidence>